<dbReference type="Gene3D" id="3.30.750.70">
    <property type="entry name" value="4-hydroxybutyrate coenzyme like domains"/>
    <property type="match status" value="1"/>
</dbReference>
<dbReference type="PANTHER" id="PTHR21432:SF20">
    <property type="entry name" value="ACETYL-COA HYDROLASE"/>
    <property type="match status" value="1"/>
</dbReference>
<dbReference type="AlphaFoldDB" id="A0A1G6GKV6"/>
<keyword evidence="6" id="KW-1185">Reference proteome</keyword>
<reference evidence="6" key="1">
    <citation type="submission" date="2016-09" db="EMBL/GenBank/DDBJ databases">
        <authorList>
            <person name="Varghese N."/>
            <person name="Submissions S."/>
        </authorList>
    </citation>
    <scope>NUCLEOTIDE SEQUENCE [LARGE SCALE GENOMIC DNA]</scope>
    <source>
        <strain evidence="6">25nlg</strain>
    </source>
</reference>
<organism evidence="5 6">
    <name type="scientific">Shouchella lonarensis</name>
    <dbReference type="NCBI Taxonomy" id="1464122"/>
    <lineage>
        <taxon>Bacteria</taxon>
        <taxon>Bacillati</taxon>
        <taxon>Bacillota</taxon>
        <taxon>Bacilli</taxon>
        <taxon>Bacillales</taxon>
        <taxon>Bacillaceae</taxon>
        <taxon>Shouchella</taxon>
    </lineage>
</organism>
<feature type="domain" description="Acetyl-CoA hydrolase/transferase N-terminal" evidence="3">
    <location>
        <begin position="64"/>
        <end position="174"/>
    </location>
</feature>
<dbReference type="STRING" id="1464122.SAMN05421737_101196"/>
<feature type="domain" description="Acetyl-CoA hydrolase/transferase C-terminal" evidence="4">
    <location>
        <begin position="268"/>
        <end position="421"/>
    </location>
</feature>
<name>A0A1G6GKV6_9BACI</name>
<proteinExistence type="inferred from homology"/>
<dbReference type="GO" id="GO:0016787">
    <property type="term" value="F:hydrolase activity"/>
    <property type="evidence" value="ECO:0007669"/>
    <property type="project" value="UniProtKB-KW"/>
</dbReference>
<accession>A0A1G6GKV6</accession>
<dbReference type="GO" id="GO:0008775">
    <property type="term" value="F:acetate CoA-transferase activity"/>
    <property type="evidence" value="ECO:0007669"/>
    <property type="project" value="InterPro"/>
</dbReference>
<dbReference type="GO" id="GO:0006083">
    <property type="term" value="P:acetate metabolic process"/>
    <property type="evidence" value="ECO:0007669"/>
    <property type="project" value="InterPro"/>
</dbReference>
<gene>
    <name evidence="5" type="ORF">SAMN05421737_101196</name>
</gene>
<evidence type="ECO:0000313" key="6">
    <source>
        <dbReference type="Proteomes" id="UP000242662"/>
    </source>
</evidence>
<dbReference type="EMBL" id="FMYM01000001">
    <property type="protein sequence ID" value="SDB82564.1"/>
    <property type="molecule type" value="Genomic_DNA"/>
</dbReference>
<evidence type="ECO:0000313" key="5">
    <source>
        <dbReference type="EMBL" id="SDB82564.1"/>
    </source>
</evidence>
<protein>
    <submittedName>
        <fullName evidence="5">Acyl-CoA hydrolase</fullName>
    </submittedName>
</protein>
<keyword evidence="2" id="KW-0808">Transferase</keyword>
<keyword evidence="5" id="KW-0378">Hydrolase</keyword>
<evidence type="ECO:0000259" key="3">
    <source>
        <dbReference type="Pfam" id="PF02550"/>
    </source>
</evidence>
<dbReference type="OrthoDB" id="9801795at2"/>
<dbReference type="InterPro" id="IPR038460">
    <property type="entry name" value="AcetylCoA_hyd_C_sf"/>
</dbReference>
<dbReference type="Gene3D" id="3.40.1080.20">
    <property type="entry name" value="Acetyl-CoA hydrolase/transferase C-terminal domain"/>
    <property type="match status" value="1"/>
</dbReference>
<evidence type="ECO:0000256" key="2">
    <source>
        <dbReference type="ARBA" id="ARBA00022679"/>
    </source>
</evidence>
<dbReference type="InterPro" id="IPR046433">
    <property type="entry name" value="ActCoA_hydro"/>
</dbReference>
<comment type="similarity">
    <text evidence="1">Belongs to the acetyl-CoA hydrolase/transferase family.</text>
</comment>
<dbReference type="Pfam" id="PF02550">
    <property type="entry name" value="AcetylCoA_hydro"/>
    <property type="match status" value="1"/>
</dbReference>
<sequence length="428" mass="46881">MRWQALYEQKKRGTALEALSSIEAGVDIVLPLAVGEPRVLVEALPQHEKLAGNRLFQMLSLGPVIDVDPARLKIISMFLAGDERKAFYNKKIDLLPNHFSDLPALLQEIAHQPVVLATVSKMDDDGYFSLGTNCDYVMSLVESGAKVILEVNEHMPYTYGKNHIHIEAVEAFVESTRSLPVTPEIPLRQEDEQIGKRIAALINNGATLQIGFGAIPNAIMNDLREHKDLTIHTEMIPDKVVDLMESGAVTNVNNLLAPGTMTAAFAYGSQRLYDFMDHNESIRMMPVDETNNSCLMREMSHLFTINAAVEVDLLGQCNAETVAGSYYSSTGGQGDFGIGARMSREATGVICLHASAKQGAISKIVSRLSPGAVVTTSKNDVDIVVTEYGVAKLRGKTIRERAAALIAIAHPNFREKLTQEAREMGYLD</sequence>
<dbReference type="InterPro" id="IPR037171">
    <property type="entry name" value="NagB/RpiA_transferase-like"/>
</dbReference>
<dbReference type="Gene3D" id="3.40.1080.10">
    <property type="entry name" value="Glutaconate Coenzyme A-transferase"/>
    <property type="match status" value="1"/>
</dbReference>
<dbReference type="SUPFAM" id="SSF100950">
    <property type="entry name" value="NagB/RpiA/CoA transferase-like"/>
    <property type="match status" value="2"/>
</dbReference>
<dbReference type="PANTHER" id="PTHR21432">
    <property type="entry name" value="ACETYL-COA HYDROLASE-RELATED"/>
    <property type="match status" value="1"/>
</dbReference>
<dbReference type="InterPro" id="IPR003702">
    <property type="entry name" value="ActCoA_hydro_N"/>
</dbReference>
<evidence type="ECO:0000256" key="1">
    <source>
        <dbReference type="ARBA" id="ARBA00009632"/>
    </source>
</evidence>
<evidence type="ECO:0000259" key="4">
    <source>
        <dbReference type="Pfam" id="PF13336"/>
    </source>
</evidence>
<dbReference type="InterPro" id="IPR026888">
    <property type="entry name" value="AcetylCoA_hyd_C"/>
</dbReference>
<dbReference type="RefSeq" id="WP_090774431.1">
    <property type="nucleotide sequence ID" value="NZ_FMYM01000001.1"/>
</dbReference>
<dbReference type="Proteomes" id="UP000242662">
    <property type="component" value="Unassembled WGS sequence"/>
</dbReference>
<dbReference type="Pfam" id="PF13336">
    <property type="entry name" value="AcetylCoA_hyd_C"/>
    <property type="match status" value="1"/>
</dbReference>